<evidence type="ECO:0000313" key="6">
    <source>
        <dbReference type="Proteomes" id="UP000037122"/>
    </source>
</evidence>
<dbReference type="InterPro" id="IPR048265">
    <property type="entry name" value="Rax2-like_third"/>
</dbReference>
<keyword evidence="1" id="KW-0812">Transmembrane</keyword>
<dbReference type="Pfam" id="PF20842">
    <property type="entry name" value="Rax2_2"/>
    <property type="match status" value="1"/>
</dbReference>
<evidence type="ECO:0000256" key="1">
    <source>
        <dbReference type="SAM" id="Phobius"/>
    </source>
</evidence>
<keyword evidence="1" id="KW-0472">Membrane</keyword>
<protein>
    <recommendedName>
        <fullName evidence="7">Bud site selection protein RAX2</fullName>
    </recommendedName>
</protein>
<dbReference type="VEuPathDB" id="FungiDB:QG37_01706"/>
<dbReference type="PANTHER" id="PTHR31778:SF2">
    <property type="entry name" value="BUD SITE SELECTION PROTEIN RAX2"/>
    <property type="match status" value="1"/>
</dbReference>
<evidence type="ECO:0000259" key="3">
    <source>
        <dbReference type="Pfam" id="PF20842"/>
    </source>
</evidence>
<dbReference type="InterPro" id="IPR048266">
    <property type="entry name" value="Rax2-like_second"/>
</dbReference>
<feature type="domain" description="Rax2-like third" evidence="4">
    <location>
        <begin position="442"/>
        <end position="603"/>
    </location>
</feature>
<dbReference type="GO" id="GO:1902929">
    <property type="term" value="C:plasma membrane of growing cell tip"/>
    <property type="evidence" value="ECO:0007669"/>
    <property type="project" value="TreeGrafter"/>
</dbReference>
<proteinExistence type="predicted"/>
<keyword evidence="1" id="KW-1133">Transmembrane helix</keyword>
<evidence type="ECO:0000313" key="5">
    <source>
        <dbReference type="EMBL" id="KNE00841.1"/>
    </source>
</evidence>
<accession>A0A0L0P479</accession>
<sequence>MKLLPIFASLAFAFDKVSLPNIQFSDLGGSIGFLGSFDALSFYSYKNASSSLLGSDDSVSIYLRNVSDNANIKIGSVNDGDITQILPLGEDSVLLTGSFTSFNNKTYTPPLIYNVTTGEVTSIFSSNQKKDTIEGGSVKVAYVDGDLIYLGGDFEYNNTRGAAVYNSTSKKLRLLPFKGFGNDSMVNAITKLEPKSDDPNEGSIIFGGSFDTLGLPELLQLNMSSNSSRFNHSNSTNVSLISAEQKISLKHGEFTSINSDSDPKGIICPDSSSVWKLQPQSGGQWAVQLPAEMRGLSPTKVRLYLPDDADNGVKAFRIYTYPNNGIMNLTYVNPETNDLQYCDANCPLPKSNDLKQLVDENKDNGDVLMDDDDNVVVSEDGSFAMYYDDSTKSKNLGYGSNYMEFALVNDIAIDRVGVTVTDWYGNYGELSGFELYTNAISVYGNETLNESNCGDEELMSRNSATIDGGDWQSVQSLVDSVTNTDYLVSTGATVDTGITLYPNISYDGEYSILLWTPGCQADNSCSKRSIVNVSVIDTDLNVLEHKLIYQNNFGNKFDYLYFGHMNGSSNENRRNKIQIDFYRAIDESVSDPWMVVDRAVANIVSLDSYSEKNLSNRTSLQNRKKHDLQHIYLNGLFEYSLANFSSFSEDLVYTKKGDETFIKTTNKFVGNSSINELSGKLSGGSEVRQILLQNSTDSPSLLLLGDFSSKNVTLSNGNLLTLELKGYNETLNLTEASLKQRSFGKRDDEKIFGLTFNDSITRLHDFGDGFVALGAFSANSDSLKDLNKDNASISSANNFAMHSGSEWYSFGNSYVDADFDKLTNISVDGFNYYVFSANNEIYRVWDQSSSEFVERNYLNVSTAAELYSREQQVLGGNFFNIMDYHGLDEAVIRNNSAINSYGLNITRGDILTSFHGNSSFSVFGGTFFVNDTKSNLAFVKNNKTSTIENTKWDENTAVDYLYIDTDRDYLFIGTNGSVQAQNSNVTGLVLLHLSNESFAATQPADLSSDEGSLLVNAMVFYDDNDKLLVGGRFDNAGSLGCEAVCVYDVRNTRWETPSSEGIVGTVTDAKFFDTTSVLMSGNITINDTKVDFAIYDFSAGRFSAAPTQLQQVSEPDDYVKKFIVNEKNSQQLKSRMTAYGKKFIKAYNGSQWSDISEGVELNEQTIFTDMKLLLLQSKDDNRTTNFFDDNKILLVSGFFNLTNYGPVNAAFFDGESWIPYIYTLLHDNEFGIINLLLVKDTFSFQSSKDLKKGSNNFSKGQVVGVSLACAIGSTALIGLLYLIPMMYLFKKSDKEERMSQRIHEDEMMNVVDPEELFHEIDLQRHT</sequence>
<dbReference type="VEuPathDB" id="FungiDB:CJI97_003545"/>
<evidence type="ECO:0000259" key="2">
    <source>
        <dbReference type="Pfam" id="PF12768"/>
    </source>
</evidence>
<feature type="domain" description="Rax2-like C-terminal" evidence="2">
    <location>
        <begin position="988"/>
        <end position="1248"/>
    </location>
</feature>
<dbReference type="VEuPathDB" id="FungiDB:CJJ09_000635"/>
<comment type="caution">
    <text evidence="5">The sequence shown here is derived from an EMBL/GenBank/DDBJ whole genome shotgun (WGS) entry which is preliminary data.</text>
</comment>
<dbReference type="GO" id="GO:0000282">
    <property type="term" value="P:cellular bud site selection"/>
    <property type="evidence" value="ECO:0007669"/>
    <property type="project" value="TreeGrafter"/>
</dbReference>
<dbReference type="VEuPathDB" id="FungiDB:B9J08_003471"/>
<reference evidence="6" key="1">
    <citation type="journal article" date="2015" name="BMC Genomics">
        <title>Draft genome of a commonly misdiagnosed multidrug resistant pathogen Candida auris.</title>
        <authorList>
            <person name="Chatterjee S."/>
            <person name="Alampalli S.V."/>
            <person name="Nageshan R.K."/>
            <person name="Chettiar S.T."/>
            <person name="Joshi S."/>
            <person name="Tatu U.S."/>
        </authorList>
    </citation>
    <scope>NUCLEOTIDE SEQUENCE [LARGE SCALE GENOMIC DNA]</scope>
    <source>
        <strain evidence="6">6684</strain>
    </source>
</reference>
<feature type="domain" description="Rax2-like second" evidence="3">
    <location>
        <begin position="242"/>
        <end position="430"/>
    </location>
</feature>
<dbReference type="PANTHER" id="PTHR31778">
    <property type="entry name" value="BUD SITE SELECTION PROTEIN RAX2"/>
    <property type="match status" value="1"/>
</dbReference>
<organism evidence="5 6">
    <name type="scientific">Candidozyma auris</name>
    <name type="common">Yeast</name>
    <name type="synonym">Candida auris</name>
    <dbReference type="NCBI Taxonomy" id="498019"/>
    <lineage>
        <taxon>Eukaryota</taxon>
        <taxon>Fungi</taxon>
        <taxon>Dikarya</taxon>
        <taxon>Ascomycota</taxon>
        <taxon>Saccharomycotina</taxon>
        <taxon>Pichiomycetes</taxon>
        <taxon>Metschnikowiaceae</taxon>
        <taxon>Candidozyma</taxon>
    </lineage>
</organism>
<dbReference type="VEuPathDB" id="FungiDB:CJI96_0001997"/>
<feature type="transmembrane region" description="Helical" evidence="1">
    <location>
        <begin position="1262"/>
        <end position="1289"/>
    </location>
</feature>
<dbReference type="GO" id="GO:0005621">
    <property type="term" value="C:cellular bud scar"/>
    <property type="evidence" value="ECO:0007669"/>
    <property type="project" value="TreeGrafter"/>
</dbReference>
<dbReference type="VEuPathDB" id="FungiDB:CJJ07_001734"/>
<dbReference type="Proteomes" id="UP000037122">
    <property type="component" value="Unassembled WGS sequence"/>
</dbReference>
<dbReference type="EMBL" id="LGST01000016">
    <property type="protein sequence ID" value="KNE00841.1"/>
    <property type="molecule type" value="Genomic_DNA"/>
</dbReference>
<gene>
    <name evidence="5" type="ORF">QG37_01706</name>
</gene>
<dbReference type="Pfam" id="PF20843">
    <property type="entry name" value="Rax2_3"/>
    <property type="match status" value="1"/>
</dbReference>
<name>A0A0L0P479_CANAR</name>
<dbReference type="Pfam" id="PF12768">
    <property type="entry name" value="Rax2"/>
    <property type="match status" value="1"/>
</dbReference>
<dbReference type="InterPro" id="IPR024982">
    <property type="entry name" value="Rax2-like_C"/>
</dbReference>
<evidence type="ECO:0008006" key="7">
    <source>
        <dbReference type="Google" id="ProtNLM"/>
    </source>
</evidence>
<evidence type="ECO:0000259" key="4">
    <source>
        <dbReference type="Pfam" id="PF20843"/>
    </source>
</evidence>
<dbReference type="GO" id="GO:0005935">
    <property type="term" value="C:cellular bud neck"/>
    <property type="evidence" value="ECO:0007669"/>
    <property type="project" value="TreeGrafter"/>
</dbReference>